<comment type="caution">
    <text evidence="2">The sequence shown here is derived from an EMBL/GenBank/DDBJ whole genome shotgun (WGS) entry which is preliminary data.</text>
</comment>
<reference evidence="2 3" key="1">
    <citation type="submission" date="2019-02" db="EMBL/GenBank/DDBJ databases">
        <title>Pedobacter sp. RP-3-8 sp. nov., isolated from Arctic soil.</title>
        <authorList>
            <person name="Dahal R.H."/>
        </authorList>
    </citation>
    <scope>NUCLEOTIDE SEQUENCE [LARGE SCALE GENOMIC DNA]</scope>
    <source>
        <strain evidence="2 3">RP-3-8</strain>
    </source>
</reference>
<keyword evidence="1" id="KW-0812">Transmembrane</keyword>
<evidence type="ECO:0000256" key="1">
    <source>
        <dbReference type="SAM" id="Phobius"/>
    </source>
</evidence>
<keyword evidence="3" id="KW-1185">Reference proteome</keyword>
<keyword evidence="1" id="KW-1133">Transmembrane helix</keyword>
<feature type="transmembrane region" description="Helical" evidence="1">
    <location>
        <begin position="32"/>
        <end position="60"/>
    </location>
</feature>
<name>A0A4R0NBL9_9SPHI</name>
<gene>
    <name evidence="2" type="ORF">EZ444_09160</name>
</gene>
<dbReference type="OrthoDB" id="671726at2"/>
<evidence type="ECO:0000313" key="2">
    <source>
        <dbReference type="EMBL" id="TCC97017.1"/>
    </source>
</evidence>
<dbReference type="Proteomes" id="UP000291117">
    <property type="component" value="Unassembled WGS sequence"/>
</dbReference>
<sequence>MKPGKFKVNNDGDSLSATITVQPSLALKISLYLLNILLIAVIILFTIGGVGVIVLFILAFEILFIRYSIWHIYGAETITLKKDALSYQQFYGFFKLSLKTRKINKTLRVIPFHEDFRAGSDAMKLIFESFDESNEPVNLYQTALVVSKQDYQVFMKSFKQLY</sequence>
<evidence type="ECO:0000313" key="3">
    <source>
        <dbReference type="Proteomes" id="UP000291117"/>
    </source>
</evidence>
<keyword evidence="1" id="KW-0472">Membrane</keyword>
<dbReference type="EMBL" id="SJSM01000004">
    <property type="protein sequence ID" value="TCC97017.1"/>
    <property type="molecule type" value="Genomic_DNA"/>
</dbReference>
<protein>
    <submittedName>
        <fullName evidence="2">Uncharacterized protein</fullName>
    </submittedName>
</protein>
<accession>A0A4R0NBL9</accession>
<organism evidence="2 3">
    <name type="scientific">Pedobacter hiemivivus</name>
    <dbReference type="NCBI Taxonomy" id="2530454"/>
    <lineage>
        <taxon>Bacteria</taxon>
        <taxon>Pseudomonadati</taxon>
        <taxon>Bacteroidota</taxon>
        <taxon>Sphingobacteriia</taxon>
        <taxon>Sphingobacteriales</taxon>
        <taxon>Sphingobacteriaceae</taxon>
        <taxon>Pedobacter</taxon>
    </lineage>
</organism>
<dbReference type="RefSeq" id="WP_131608429.1">
    <property type="nucleotide sequence ID" value="NZ_SJSM01000004.1"/>
</dbReference>
<dbReference type="AlphaFoldDB" id="A0A4R0NBL9"/>
<proteinExistence type="predicted"/>